<dbReference type="EMBL" id="VBAL01000023">
    <property type="protein sequence ID" value="TMJ05755.1"/>
    <property type="molecule type" value="Genomic_DNA"/>
</dbReference>
<feature type="binding site" description="in other chain" evidence="7">
    <location>
        <begin position="114"/>
        <end position="122"/>
    </location>
    <ligand>
        <name>5-phospho-alpha-D-ribose 1-diphosphate</name>
        <dbReference type="ChEBI" id="CHEBI:58017"/>
        <note>ligand shared between dimeric partners</note>
    </ligand>
</feature>
<dbReference type="UniPathway" id="UPA00070">
    <property type="reaction ID" value="UER00119"/>
</dbReference>
<keyword evidence="3 7" id="KW-0328">Glycosyltransferase</keyword>
<dbReference type="GO" id="GO:0006166">
    <property type="term" value="P:purine ribonucleoside salvage"/>
    <property type="evidence" value="ECO:0007669"/>
    <property type="project" value="UniProtKB-KW"/>
</dbReference>
<evidence type="ECO:0000313" key="8">
    <source>
        <dbReference type="EMBL" id="TMJ05755.1"/>
    </source>
</evidence>
<comment type="cofactor">
    <cofactor evidence="7">
        <name>Mg(2+)</name>
        <dbReference type="ChEBI" id="CHEBI:18420"/>
    </cofactor>
</comment>
<comment type="similarity">
    <text evidence="7">Belongs to the purine/pyrimidine phosphoribosyltransferase family. PyrE subfamily.</text>
</comment>
<proteinExistence type="inferred from homology"/>
<evidence type="ECO:0000313" key="9">
    <source>
        <dbReference type="Proteomes" id="UP000319353"/>
    </source>
</evidence>
<protein>
    <recommendedName>
        <fullName evidence="2 7">Orotate phosphoribosyltransferase</fullName>
        <shortName evidence="7">OPRT</shortName>
        <shortName evidence="7">OPRTase</shortName>
        <ecNumber evidence="2 7">2.4.2.10</ecNumber>
    </recommendedName>
</protein>
<dbReference type="InterPro" id="IPR023031">
    <property type="entry name" value="OPRT"/>
</dbReference>
<evidence type="ECO:0000256" key="7">
    <source>
        <dbReference type="HAMAP-Rule" id="MF_01208"/>
    </source>
</evidence>
<feature type="binding site" evidence="7">
    <location>
        <position position="146"/>
    </location>
    <ligand>
        <name>orotate</name>
        <dbReference type="ChEBI" id="CHEBI:30839"/>
    </ligand>
</feature>
<comment type="function">
    <text evidence="7">Catalyzes the transfer of a ribosyl phosphate group from 5-phosphoribose 1-diphosphate to orotate, leading to the formation of orotidine monophosphate (OMP).</text>
</comment>
<comment type="caution">
    <text evidence="7">Lacks conserved residue(s) required for the propagation of feature annotation.</text>
</comment>
<dbReference type="GO" id="GO:0000287">
    <property type="term" value="F:magnesium ion binding"/>
    <property type="evidence" value="ECO:0007669"/>
    <property type="project" value="UniProtKB-UniRule"/>
</dbReference>
<dbReference type="SUPFAM" id="SSF53271">
    <property type="entry name" value="PRTase-like"/>
    <property type="match status" value="1"/>
</dbReference>
<dbReference type="AlphaFoldDB" id="A0A537LCL3"/>
<dbReference type="CDD" id="cd06223">
    <property type="entry name" value="PRTases_typeI"/>
    <property type="match status" value="1"/>
</dbReference>
<keyword evidence="7" id="KW-0460">Magnesium</keyword>
<reference evidence="8 9" key="1">
    <citation type="journal article" date="2019" name="Nat. Microbiol.">
        <title>Mediterranean grassland soil C-N compound turnover is dependent on rainfall and depth, and is mediated by genomically divergent microorganisms.</title>
        <authorList>
            <person name="Diamond S."/>
            <person name="Andeer P.F."/>
            <person name="Li Z."/>
            <person name="Crits-Christoph A."/>
            <person name="Burstein D."/>
            <person name="Anantharaman K."/>
            <person name="Lane K.R."/>
            <person name="Thomas B.C."/>
            <person name="Pan C."/>
            <person name="Northen T.R."/>
            <person name="Banfield J.F."/>
        </authorList>
    </citation>
    <scope>NUCLEOTIDE SEQUENCE [LARGE SCALE GENOMIC DNA]</scope>
    <source>
        <strain evidence="8">NP_4</strain>
    </source>
</reference>
<keyword evidence="4 7" id="KW-0808">Transferase</keyword>
<keyword evidence="6 7" id="KW-0665">Pyrimidine biosynthesis</keyword>
<organism evidence="8 9">
    <name type="scientific">Candidatus Segetimicrobium genomatis</name>
    <dbReference type="NCBI Taxonomy" id="2569760"/>
    <lineage>
        <taxon>Bacteria</taxon>
        <taxon>Bacillati</taxon>
        <taxon>Candidatus Sysuimicrobiota</taxon>
        <taxon>Candidatus Sysuimicrobiia</taxon>
        <taxon>Candidatus Sysuimicrobiales</taxon>
        <taxon>Candidatus Segetimicrobiaceae</taxon>
        <taxon>Candidatus Segetimicrobium</taxon>
    </lineage>
</organism>
<dbReference type="Proteomes" id="UP000319353">
    <property type="component" value="Unassembled WGS sequence"/>
</dbReference>
<evidence type="ECO:0000256" key="2">
    <source>
        <dbReference type="ARBA" id="ARBA00011971"/>
    </source>
</evidence>
<dbReference type="InterPro" id="IPR000836">
    <property type="entry name" value="PRTase_dom"/>
</dbReference>
<evidence type="ECO:0000256" key="4">
    <source>
        <dbReference type="ARBA" id="ARBA00022679"/>
    </source>
</evidence>
<comment type="catalytic activity">
    <reaction evidence="7">
        <text>orotidine 5'-phosphate + diphosphate = orotate + 5-phospho-alpha-D-ribose 1-diphosphate</text>
        <dbReference type="Rhea" id="RHEA:10380"/>
        <dbReference type="ChEBI" id="CHEBI:30839"/>
        <dbReference type="ChEBI" id="CHEBI:33019"/>
        <dbReference type="ChEBI" id="CHEBI:57538"/>
        <dbReference type="ChEBI" id="CHEBI:58017"/>
        <dbReference type="EC" id="2.4.2.10"/>
    </reaction>
</comment>
<dbReference type="PANTHER" id="PTHR43864:SF1">
    <property type="entry name" value="XANTHINE PHOSPHORIBOSYLTRANSFERASE"/>
    <property type="match status" value="1"/>
</dbReference>
<dbReference type="GO" id="GO:0044205">
    <property type="term" value="P:'de novo' UMP biosynthetic process"/>
    <property type="evidence" value="ECO:0007669"/>
    <property type="project" value="UniProtKB-UniRule"/>
</dbReference>
<dbReference type="Gene3D" id="3.40.50.2020">
    <property type="match status" value="1"/>
</dbReference>
<evidence type="ECO:0000256" key="5">
    <source>
        <dbReference type="ARBA" id="ARBA00022726"/>
    </source>
</evidence>
<gene>
    <name evidence="7" type="primary">pyrE</name>
    <name evidence="8" type="ORF">E6H01_02585</name>
</gene>
<dbReference type="GO" id="GO:0004588">
    <property type="term" value="F:orotate phosphoribosyltransferase activity"/>
    <property type="evidence" value="ECO:0007669"/>
    <property type="project" value="UniProtKB-UniRule"/>
</dbReference>
<comment type="subunit">
    <text evidence="7">Homodimer.</text>
</comment>
<dbReference type="InterPro" id="IPR029057">
    <property type="entry name" value="PRTase-like"/>
</dbReference>
<dbReference type="EC" id="2.4.2.10" evidence="2 7"/>
<evidence type="ECO:0000256" key="1">
    <source>
        <dbReference type="ARBA" id="ARBA00004889"/>
    </source>
</evidence>
<dbReference type="InterPro" id="IPR050118">
    <property type="entry name" value="Pur/Pyrimidine_PRTase"/>
</dbReference>
<keyword evidence="5" id="KW-0660">Purine salvage</keyword>
<accession>A0A537LCL3</accession>
<sequence length="187" mass="20287">MRSASVESLVREHAPVRRGHFLLSSGMHTPYYVELEAIVQDPGLTATVCHAITERFREQRPQAVLTVLGPDVILGYELARELGARAIFVDGPPGGRTLRPRFQVKTGERVLILMGVIVTGDSARGLMRLVTAAGGQVTGVAVLVDRSSIPLRLGVSVEPLAVFDLETYHAPVCPLCAEGQPLERRLE</sequence>
<name>A0A537LCL3_9BACT</name>
<comment type="pathway">
    <text evidence="1 7">Pyrimidine metabolism; UMP biosynthesis via de novo pathway; UMP from orotate: step 1/2.</text>
</comment>
<evidence type="ECO:0000256" key="3">
    <source>
        <dbReference type="ARBA" id="ARBA00022676"/>
    </source>
</evidence>
<dbReference type="PANTHER" id="PTHR43864">
    <property type="entry name" value="HYPOXANTHINE/GUANINE PHOSPHORIBOSYLTRANSFERASE"/>
    <property type="match status" value="1"/>
</dbReference>
<comment type="caution">
    <text evidence="8">The sequence shown here is derived from an EMBL/GenBank/DDBJ whole genome shotgun (WGS) entry which is preliminary data.</text>
</comment>
<evidence type="ECO:0000256" key="6">
    <source>
        <dbReference type="ARBA" id="ARBA00022975"/>
    </source>
</evidence>
<dbReference type="HAMAP" id="MF_01208">
    <property type="entry name" value="PyrE"/>
    <property type="match status" value="1"/>
</dbReference>